<name>A0AC35G160_9BILA</name>
<protein>
    <submittedName>
        <fullName evidence="2">Glycolipid transfer protein domain-containing protein</fullName>
    </submittedName>
</protein>
<accession>A0AC35G160</accession>
<evidence type="ECO:0000313" key="1">
    <source>
        <dbReference type="Proteomes" id="UP000887580"/>
    </source>
</evidence>
<dbReference type="WBParaSite" id="PS1159_v2.g22965.t2">
    <property type="protein sequence ID" value="PS1159_v2.g22965.t2"/>
    <property type="gene ID" value="PS1159_v2.g22965"/>
</dbReference>
<reference evidence="2" key="1">
    <citation type="submission" date="2022-11" db="UniProtKB">
        <authorList>
            <consortium name="WormBaseParasite"/>
        </authorList>
    </citation>
    <scope>IDENTIFICATION</scope>
</reference>
<evidence type="ECO:0000313" key="2">
    <source>
        <dbReference type="WBParaSite" id="PS1159_v2.g22965.t2"/>
    </source>
</evidence>
<dbReference type="Proteomes" id="UP000887580">
    <property type="component" value="Unplaced"/>
</dbReference>
<proteinExistence type="predicted"/>
<sequence>MPETSNNDDLEKESFGSTGKPENPKEIFTFSTFVIQKLFEFPRQQNDKVSEPEVSQFKASQQLLNPNEAFAVEIMSNEQVQTYFTDESRMFPNLENGKVPTERFLTASKTIADFIAHFGVAFKPVQTDILGNVEKVRKKYETNKEQYAYIQDLCDADLRENNGKMGLATEGLLWLKRGLEFMHMFLRLLVEGYRKDKAKTENMTPALKEAYSKTLMRHHNFLAKQLFNVVVHAAPYRKNLLKAAAYNHEGLEETVVGEIESHLDNFAGNVQAIVDYYYDKKLETKP</sequence>
<organism evidence="1 2">
    <name type="scientific">Panagrolaimus sp. PS1159</name>
    <dbReference type="NCBI Taxonomy" id="55785"/>
    <lineage>
        <taxon>Eukaryota</taxon>
        <taxon>Metazoa</taxon>
        <taxon>Ecdysozoa</taxon>
        <taxon>Nematoda</taxon>
        <taxon>Chromadorea</taxon>
        <taxon>Rhabditida</taxon>
        <taxon>Tylenchina</taxon>
        <taxon>Panagrolaimomorpha</taxon>
        <taxon>Panagrolaimoidea</taxon>
        <taxon>Panagrolaimidae</taxon>
        <taxon>Panagrolaimus</taxon>
    </lineage>
</organism>